<feature type="region of interest" description="Disordered" evidence="8">
    <location>
        <begin position="571"/>
        <end position="772"/>
    </location>
</feature>
<evidence type="ECO:0000256" key="1">
    <source>
        <dbReference type="ARBA" id="ARBA00004141"/>
    </source>
</evidence>
<evidence type="ECO:0000256" key="3">
    <source>
        <dbReference type="ARBA" id="ARBA00022737"/>
    </source>
</evidence>
<dbReference type="InterPro" id="IPR044751">
    <property type="entry name" value="Ion_transp-like_CBS"/>
</dbReference>
<dbReference type="GO" id="GO:0016020">
    <property type="term" value="C:membrane"/>
    <property type="evidence" value="ECO:0007669"/>
    <property type="project" value="UniProtKB-SubCell"/>
</dbReference>
<dbReference type="SUPFAM" id="SSF54631">
    <property type="entry name" value="CBS-domain pair"/>
    <property type="match status" value="1"/>
</dbReference>
<evidence type="ECO:0000313" key="13">
    <source>
        <dbReference type="Proteomes" id="UP001310594"/>
    </source>
</evidence>
<evidence type="ECO:0000256" key="8">
    <source>
        <dbReference type="SAM" id="MobiDB-lite"/>
    </source>
</evidence>
<gene>
    <name evidence="12" type="primary">MAM3_1</name>
    <name evidence="12" type="ORF">LTR97_004769</name>
</gene>
<evidence type="ECO:0000259" key="10">
    <source>
        <dbReference type="PROSITE" id="PS51371"/>
    </source>
</evidence>
<evidence type="ECO:0000259" key="11">
    <source>
        <dbReference type="PROSITE" id="PS51846"/>
    </source>
</evidence>
<dbReference type="GO" id="GO:0030026">
    <property type="term" value="P:intracellular manganese ion homeostasis"/>
    <property type="evidence" value="ECO:0007669"/>
    <property type="project" value="TreeGrafter"/>
</dbReference>
<dbReference type="PROSITE" id="PS51846">
    <property type="entry name" value="CNNM"/>
    <property type="match status" value="1"/>
</dbReference>
<dbReference type="AlphaFoldDB" id="A0AAN7ZP53"/>
<dbReference type="EMBL" id="JAVRQU010000006">
    <property type="protein sequence ID" value="KAK5701951.1"/>
    <property type="molecule type" value="Genomic_DNA"/>
</dbReference>
<evidence type="ECO:0000256" key="9">
    <source>
        <dbReference type="SAM" id="Phobius"/>
    </source>
</evidence>
<feature type="compositionally biased region" description="Polar residues" evidence="8">
    <location>
        <begin position="718"/>
        <end position="739"/>
    </location>
</feature>
<evidence type="ECO:0000256" key="2">
    <source>
        <dbReference type="ARBA" id="ARBA00022692"/>
    </source>
</evidence>
<feature type="transmembrane region" description="Helical" evidence="9">
    <location>
        <begin position="86"/>
        <end position="111"/>
    </location>
</feature>
<keyword evidence="5 7" id="KW-0472">Membrane</keyword>
<feature type="transmembrane region" description="Helical" evidence="9">
    <location>
        <begin position="199"/>
        <end position="218"/>
    </location>
</feature>
<dbReference type="InterPro" id="IPR002550">
    <property type="entry name" value="CNNM"/>
</dbReference>
<feature type="transmembrane region" description="Helical" evidence="9">
    <location>
        <begin position="46"/>
        <end position="66"/>
    </location>
</feature>
<evidence type="ECO:0000256" key="5">
    <source>
        <dbReference type="ARBA" id="ARBA00023136"/>
    </source>
</evidence>
<keyword evidence="4 7" id="KW-1133">Transmembrane helix</keyword>
<dbReference type="GO" id="GO:0010960">
    <property type="term" value="P:magnesium ion homeostasis"/>
    <property type="evidence" value="ECO:0007669"/>
    <property type="project" value="InterPro"/>
</dbReference>
<sequence length="772" mass="83242">MSTLERRKTVVPSRRRPAPKIVQDDLPLVAMTARYGGRGLGTMRPAVLGLAKLLLLPVVSAAPIGLWQQSARIMEETPKSPQDPQLYLFLGIAVALVLGGGVFAGLTIALMGQDETYLQVMATSGEGSEKKHAAAVLKLLSRGKHWVLVTLLLSNVITNETLPIVLDRSLGGGWPAVLSSTVLIVIFGEVAPQSVCVKYGLAIGSAMAPIVLALMWIMSPIAWPVAKLLDYLLGEDHGTTYKKAGLKTLVHLHKTLGTTPGERLMEDEVNIIASVLDLKDKRVDSVMTPMQDVFTMSAETILDERMMETILSQGYSRIPIYHPDNHRNFIGMLLVKILITYDPEDCQRVRDFALATLPETHPYTSCLDIINFFQEGKSHMVLVSDDPGTDHGALGVLTLEDVIEELIGEEIVDESDVFIDVHKAIRRMAPADTTRYRMSRNNKLVEVDEDNIMSESEREGDKGEDALLLKTESRKSSIVNGTKPSQQQGMGTTFLMRRKSSNASEATHEPSKPMPLRSNTTDLRQHLKHLGPSNLANKPRETKFKSVKIKPGVGTIPEGQATTTGAEALTRTHSTDPNATGELRPLLDSVSGKSANGGVAALQSGYGTNDGSLGGRLRSLSETGQMPAREATKIAEENTSAPPAASPKNEPFVPPPTLVVAPTAKSNDTKDEDADDDEVGEMEAPSRAPSKHRKPARSGSITETTVELNGVKKMVLDPQSSSDNESGTPSGEASQSKTSLLDGASESKEAQGANGTAGPKKSKKKKKGKKKD</sequence>
<dbReference type="FunFam" id="3.10.580.10:FF:000006">
    <property type="entry name" value="DUF21 and CBS domain protein"/>
    <property type="match status" value="1"/>
</dbReference>
<dbReference type="CDD" id="cd04590">
    <property type="entry name" value="CBS_pair_CorC_HlyC_assoc"/>
    <property type="match status" value="1"/>
</dbReference>
<comment type="caution">
    <text evidence="12">The sequence shown here is derived from an EMBL/GenBank/DDBJ whole genome shotgun (WGS) entry which is preliminary data.</text>
</comment>
<dbReference type="Pfam" id="PF01595">
    <property type="entry name" value="CNNM"/>
    <property type="match status" value="1"/>
</dbReference>
<protein>
    <submittedName>
        <fullName evidence="12">Cell agglutination protein Mam3</fullName>
    </submittedName>
</protein>
<dbReference type="Gene3D" id="3.10.580.10">
    <property type="entry name" value="CBS-domain"/>
    <property type="match status" value="1"/>
</dbReference>
<accession>A0AAN7ZP53</accession>
<feature type="domain" description="CBS" evidence="10">
    <location>
        <begin position="349"/>
        <end position="414"/>
    </location>
</feature>
<feature type="domain" description="CNNM transmembrane" evidence="11">
    <location>
        <begin position="82"/>
        <end position="268"/>
    </location>
</feature>
<evidence type="ECO:0000256" key="7">
    <source>
        <dbReference type="PROSITE-ProRule" id="PRU01193"/>
    </source>
</evidence>
<reference evidence="12" key="1">
    <citation type="submission" date="2023-08" db="EMBL/GenBank/DDBJ databases">
        <title>Black Yeasts Isolated from many extreme environments.</title>
        <authorList>
            <person name="Coleine C."/>
            <person name="Stajich J.E."/>
            <person name="Selbmann L."/>
        </authorList>
    </citation>
    <scope>NUCLEOTIDE SEQUENCE</scope>
    <source>
        <strain evidence="12">CCFEE 5810</strain>
    </source>
</reference>
<dbReference type="GO" id="GO:0005737">
    <property type="term" value="C:cytoplasm"/>
    <property type="evidence" value="ECO:0007669"/>
    <property type="project" value="TreeGrafter"/>
</dbReference>
<evidence type="ECO:0000313" key="12">
    <source>
        <dbReference type="EMBL" id="KAK5701951.1"/>
    </source>
</evidence>
<dbReference type="Proteomes" id="UP001310594">
    <property type="component" value="Unassembled WGS sequence"/>
</dbReference>
<proteinExistence type="predicted"/>
<keyword evidence="3" id="KW-0677">Repeat</keyword>
<feature type="compositionally biased region" description="Basic residues" evidence="8">
    <location>
        <begin position="760"/>
        <end position="772"/>
    </location>
</feature>
<dbReference type="PANTHER" id="PTHR12064">
    <property type="entry name" value="METAL TRANSPORTER CNNM"/>
    <property type="match status" value="1"/>
</dbReference>
<evidence type="ECO:0000256" key="6">
    <source>
        <dbReference type="PROSITE-ProRule" id="PRU00703"/>
    </source>
</evidence>
<evidence type="ECO:0000256" key="4">
    <source>
        <dbReference type="ARBA" id="ARBA00022989"/>
    </source>
</evidence>
<dbReference type="PANTHER" id="PTHR12064:SF97">
    <property type="entry name" value="METAL TRANSPORTER CNNM-5"/>
    <property type="match status" value="1"/>
</dbReference>
<feature type="region of interest" description="Disordered" evidence="8">
    <location>
        <begin position="499"/>
        <end position="518"/>
    </location>
</feature>
<dbReference type="PROSITE" id="PS51371">
    <property type="entry name" value="CBS"/>
    <property type="match status" value="1"/>
</dbReference>
<feature type="compositionally biased region" description="Acidic residues" evidence="8">
    <location>
        <begin position="670"/>
        <end position="681"/>
    </location>
</feature>
<name>A0AAN7ZP53_9PEZI</name>
<organism evidence="12 13">
    <name type="scientific">Elasticomyces elasticus</name>
    <dbReference type="NCBI Taxonomy" id="574655"/>
    <lineage>
        <taxon>Eukaryota</taxon>
        <taxon>Fungi</taxon>
        <taxon>Dikarya</taxon>
        <taxon>Ascomycota</taxon>
        <taxon>Pezizomycotina</taxon>
        <taxon>Dothideomycetes</taxon>
        <taxon>Dothideomycetidae</taxon>
        <taxon>Mycosphaerellales</taxon>
        <taxon>Teratosphaeriaceae</taxon>
        <taxon>Elasticomyces</taxon>
    </lineage>
</organism>
<comment type="subcellular location">
    <subcellularLocation>
        <location evidence="1">Membrane</location>
        <topology evidence="1">Multi-pass membrane protein</topology>
    </subcellularLocation>
</comment>
<dbReference type="InterPro" id="IPR045095">
    <property type="entry name" value="ACDP"/>
</dbReference>
<keyword evidence="2 7" id="KW-0812">Transmembrane</keyword>
<dbReference type="InterPro" id="IPR046342">
    <property type="entry name" value="CBS_dom_sf"/>
</dbReference>
<keyword evidence="6" id="KW-0129">CBS domain</keyword>
<dbReference type="InterPro" id="IPR000644">
    <property type="entry name" value="CBS_dom"/>
</dbReference>